<dbReference type="Pfam" id="PF00629">
    <property type="entry name" value="MAM"/>
    <property type="match status" value="1"/>
</dbReference>
<dbReference type="SMART" id="SM00137">
    <property type="entry name" value="MAM"/>
    <property type="match status" value="1"/>
</dbReference>
<dbReference type="GO" id="GO:0016020">
    <property type="term" value="C:membrane"/>
    <property type="evidence" value="ECO:0007669"/>
    <property type="project" value="InterPro"/>
</dbReference>
<dbReference type="InterPro" id="IPR000998">
    <property type="entry name" value="MAM_dom"/>
</dbReference>
<proteinExistence type="predicted"/>
<feature type="domain" description="MAM" evidence="1">
    <location>
        <begin position="30"/>
        <end position="102"/>
    </location>
</feature>
<dbReference type="PANTHER" id="PTHR23282:SF137">
    <property type="entry name" value="MAM DOMAIN-CONTAINING GLYCOSYLPHOSPHATIDYLINOSITOL ANCHOR PROTEIN 2"/>
    <property type="match status" value="1"/>
</dbReference>
<reference evidence="2 3" key="1">
    <citation type="submission" date="2019-04" db="EMBL/GenBank/DDBJ databases">
        <title>Chromosome genome assembly for Takifugu flavidus.</title>
        <authorList>
            <person name="Xiao S."/>
        </authorList>
    </citation>
    <scope>NUCLEOTIDE SEQUENCE [LARGE SCALE GENOMIC DNA]</scope>
    <source>
        <strain evidence="2">HTHZ2018</strain>
        <tissue evidence="2">Muscle</tissue>
    </source>
</reference>
<dbReference type="AlphaFoldDB" id="A0A5C6NQ43"/>
<dbReference type="SUPFAM" id="SSF49899">
    <property type="entry name" value="Concanavalin A-like lectins/glucanases"/>
    <property type="match status" value="1"/>
</dbReference>
<dbReference type="PANTHER" id="PTHR23282">
    <property type="entry name" value="APICAL ENDOSOMAL GLYCOPROTEIN PRECURSOR"/>
    <property type="match status" value="1"/>
</dbReference>
<dbReference type="EMBL" id="RHFK02000011">
    <property type="protein sequence ID" value="TWW69055.1"/>
    <property type="molecule type" value="Genomic_DNA"/>
</dbReference>
<accession>A0A5C6NQ43</accession>
<organism evidence="2 3">
    <name type="scientific">Takifugu flavidus</name>
    <name type="common">sansaifugu</name>
    <dbReference type="NCBI Taxonomy" id="433684"/>
    <lineage>
        <taxon>Eukaryota</taxon>
        <taxon>Metazoa</taxon>
        <taxon>Chordata</taxon>
        <taxon>Craniata</taxon>
        <taxon>Vertebrata</taxon>
        <taxon>Euteleostomi</taxon>
        <taxon>Actinopterygii</taxon>
        <taxon>Neopterygii</taxon>
        <taxon>Teleostei</taxon>
        <taxon>Neoteleostei</taxon>
        <taxon>Acanthomorphata</taxon>
        <taxon>Eupercaria</taxon>
        <taxon>Tetraodontiformes</taxon>
        <taxon>Tetradontoidea</taxon>
        <taxon>Tetraodontidae</taxon>
        <taxon>Takifugu</taxon>
    </lineage>
</organism>
<dbReference type="InterPro" id="IPR013320">
    <property type="entry name" value="ConA-like_dom_sf"/>
</dbReference>
<evidence type="ECO:0000313" key="3">
    <source>
        <dbReference type="Proteomes" id="UP000324091"/>
    </source>
</evidence>
<dbReference type="CDD" id="cd06263">
    <property type="entry name" value="MAM"/>
    <property type="match status" value="1"/>
</dbReference>
<dbReference type="PROSITE" id="PS50060">
    <property type="entry name" value="MAM_2"/>
    <property type="match status" value="1"/>
</dbReference>
<dbReference type="InterPro" id="IPR051560">
    <property type="entry name" value="MAM_domain-containing"/>
</dbReference>
<evidence type="ECO:0000259" key="1">
    <source>
        <dbReference type="PROSITE" id="PS50060"/>
    </source>
</evidence>
<comment type="caution">
    <text evidence="2">The sequence shown here is derived from an EMBL/GenBank/DDBJ whole genome shotgun (WGS) entry which is preliminary data.</text>
</comment>
<keyword evidence="3" id="KW-1185">Reference proteome</keyword>
<protein>
    <submittedName>
        <fullName evidence="2">MAM domain-containing glycosylphosphatidylinositol anchor protein 2</fullName>
    </submittedName>
</protein>
<gene>
    <name evidence="2" type="ORF">D4764_19G0008540</name>
</gene>
<dbReference type="Proteomes" id="UP000324091">
    <property type="component" value="Chromosome 19"/>
</dbReference>
<dbReference type="Gene3D" id="2.60.120.200">
    <property type="match status" value="1"/>
</dbReference>
<evidence type="ECO:0000313" key="2">
    <source>
        <dbReference type="EMBL" id="TWW69055.1"/>
    </source>
</evidence>
<name>A0A5C6NQ43_9TELE</name>
<sequence length="134" mass="14528">MAGSGEPAARGRQVKQKQTQAVFVEALSEGTLNAFLKQKGQTSSEGPVWSLNGNQGDHWKQAKVSIHPTSSFQVVLEGIRGPGIEGDIAIDDVTLEEGECRDPPTNLSSKVLFRSSHIWLLCVTLVMTLLEGQR</sequence>